<dbReference type="AlphaFoldDB" id="X5M076"/>
<proteinExistence type="predicted"/>
<reference evidence="3" key="1">
    <citation type="submission" date="2013-11" db="EMBL/GenBank/DDBJ databases">
        <title>Genome sequencing of Bartonella spp. isolated from human blood.</title>
        <authorList>
            <person name="Raoult D."/>
        </authorList>
    </citation>
    <scope>NUCLEOTIDE SEQUENCE</scope>
    <source>
        <strain evidence="3">BM1374165</strain>
    </source>
</reference>
<dbReference type="RefSeq" id="WP_038488169.1">
    <property type="nucleotide sequence ID" value="NZ_CACVBK010000004.1"/>
</dbReference>
<evidence type="ECO:0000256" key="1">
    <source>
        <dbReference type="SAM" id="Phobius"/>
    </source>
</evidence>
<sequence>MNKKSHITKQVRDDKLSSFVVEQKEKAYTPAEVTMSDIAKKLRSVHTQMQMKHSPHNVISRSFMEESFKSYLDDISRAILAEHYIRRQKEKKLFESLEKIIMLVQSLQNQKKSIEKTMGTRLIDRSKSLVSVVQKLADIEGEGKQECSLLQEISNCSKQNSITASQTNFENALQHENKSSLQNDALKPFSKKTEELATHSTIKKRYSDVKKSGHCIEYDRSLSLNMKPQRTFFFLYSSLKKKFRCFLIIAFMATIALCFYSFLRGARFFDF</sequence>
<dbReference type="Proteomes" id="UP000019801">
    <property type="component" value="Chromosome I"/>
</dbReference>
<name>X5M076_BARHN</name>
<gene>
    <name evidence="2" type="ORF">BM1374165_01269</name>
</gene>
<keyword evidence="1" id="KW-1133">Transmembrane helix</keyword>
<protein>
    <submittedName>
        <fullName evidence="2">Hypothetical membrane protein</fullName>
    </submittedName>
</protein>
<dbReference type="PATRIC" id="fig|38323.4.peg.1347"/>
<feature type="transmembrane region" description="Helical" evidence="1">
    <location>
        <begin position="245"/>
        <end position="263"/>
    </location>
</feature>
<evidence type="ECO:0000313" key="2">
    <source>
        <dbReference type="EMBL" id="CDO47262.1"/>
    </source>
</evidence>
<dbReference type="KEGG" id="bhs:BM1374165_01269"/>
<keyword evidence="1" id="KW-0812">Transmembrane</keyword>
<organism evidence="2 3">
    <name type="scientific">Bartonella henselae</name>
    <name type="common">Rochalimaea henselae</name>
    <dbReference type="NCBI Taxonomy" id="38323"/>
    <lineage>
        <taxon>Bacteria</taxon>
        <taxon>Pseudomonadati</taxon>
        <taxon>Pseudomonadota</taxon>
        <taxon>Alphaproteobacteria</taxon>
        <taxon>Hyphomicrobiales</taxon>
        <taxon>Bartonellaceae</taxon>
        <taxon>Bartonella</taxon>
    </lineage>
</organism>
<dbReference type="EMBL" id="HG969191">
    <property type="protein sequence ID" value="CDO47262.1"/>
    <property type="molecule type" value="Genomic_DNA"/>
</dbReference>
<evidence type="ECO:0000313" key="3">
    <source>
        <dbReference type="Proteomes" id="UP000019801"/>
    </source>
</evidence>
<dbReference type="STRING" id="38323.BM1374165_01269"/>
<keyword evidence="1" id="KW-0472">Membrane</keyword>
<accession>X5M076</accession>